<dbReference type="PANTHER" id="PTHR24113">
    <property type="entry name" value="RAN GTPASE-ACTIVATING PROTEIN 1"/>
    <property type="match status" value="1"/>
</dbReference>
<organism evidence="5 6">
    <name type="scientific">Riccia fluitans</name>
    <dbReference type="NCBI Taxonomy" id="41844"/>
    <lineage>
        <taxon>Eukaryota</taxon>
        <taxon>Viridiplantae</taxon>
        <taxon>Streptophyta</taxon>
        <taxon>Embryophyta</taxon>
        <taxon>Marchantiophyta</taxon>
        <taxon>Marchantiopsida</taxon>
        <taxon>Marchantiidae</taxon>
        <taxon>Marchantiales</taxon>
        <taxon>Ricciaceae</taxon>
        <taxon>Riccia</taxon>
    </lineage>
</organism>
<evidence type="ECO:0000256" key="2">
    <source>
        <dbReference type="ARBA" id="ARBA00022614"/>
    </source>
</evidence>
<name>A0ABD1Y4X9_9MARC</name>
<protein>
    <submittedName>
        <fullName evidence="5">Uncharacterized protein</fullName>
    </submittedName>
</protein>
<dbReference type="SUPFAM" id="SSF52047">
    <property type="entry name" value="RNI-like"/>
    <property type="match status" value="1"/>
</dbReference>
<dbReference type="InterPro" id="IPR027038">
    <property type="entry name" value="RanGap"/>
</dbReference>
<evidence type="ECO:0000313" key="5">
    <source>
        <dbReference type="EMBL" id="KAL2621806.1"/>
    </source>
</evidence>
<accession>A0ABD1Y4X9</accession>
<sequence length="616" mass="68616">MVNKLLSGRLLGRIRKSPAFVSPLPSHVAVFQKLCRCSFFTEFRYIQLRFLVCGWFKARTKHEGKSSCNSSPSNSGGFEKSEGKQSGDWKSETDSNSRLRELENPLEARHPEQGDQHQYGTDRPQVREYGKGNFTLDGWPPRGSQESKDSTDGSGSFNNQKQVSKDFSVDNGKPQIMSDPCLRDHEKLHAVEDEFPRRSNTMGQGRGGARDSRYSVDLRGVQRQSFKEIDPAGAKFDTLLLNWPKLKWETVEKRRYEGRLSRLMEVETEIVVVGEEPIAERWSLGLVDDGVNALGRAIAARGYPKLRKLCFERCRIILESPFATLARAITATNLPNLEEIIFQHVSFINNQGFFELARAFKKGGHFSRLRTLILIDNGMRDEGLIALAVEGFASGNLSTLKKLRVGSHNTGKAICEEFHLDAVGEFAKEVSSSGHLPQLEDLQFSGCVESKGVVCLVEALETRLDGASLKCLDLSDSPLDSEGMRVLARAFEAPQFSSLLSLKLDVTVEQMPILLQAFQSRNLYALQRISLIGVCLGEKELLSLAALLEGKHLPGLLEFSAPCSENTAVSGVALVRAYENNDGLVARLNIGKWPMEELQAKYEKQRSSNVELDDLV</sequence>
<dbReference type="EMBL" id="JBHFFA010000006">
    <property type="protein sequence ID" value="KAL2621806.1"/>
    <property type="molecule type" value="Genomic_DNA"/>
</dbReference>
<dbReference type="AlphaFoldDB" id="A0ABD1Y4X9"/>
<evidence type="ECO:0000256" key="4">
    <source>
        <dbReference type="SAM" id="MobiDB-lite"/>
    </source>
</evidence>
<comment type="caution">
    <text evidence="5">The sequence shown here is derived from an EMBL/GenBank/DDBJ whole genome shotgun (WGS) entry which is preliminary data.</text>
</comment>
<proteinExistence type="predicted"/>
<dbReference type="Proteomes" id="UP001605036">
    <property type="component" value="Unassembled WGS sequence"/>
</dbReference>
<gene>
    <name evidence="5" type="ORF">R1flu_002011</name>
</gene>
<reference evidence="5 6" key="1">
    <citation type="submission" date="2024-09" db="EMBL/GenBank/DDBJ databases">
        <title>Chromosome-scale assembly of Riccia fluitans.</title>
        <authorList>
            <person name="Paukszto L."/>
            <person name="Sawicki J."/>
            <person name="Karawczyk K."/>
            <person name="Piernik-Szablinska J."/>
            <person name="Szczecinska M."/>
            <person name="Mazdziarz M."/>
        </authorList>
    </citation>
    <scope>NUCLEOTIDE SEQUENCE [LARGE SCALE GENOMIC DNA]</scope>
    <source>
        <strain evidence="5">Rf_01</strain>
        <tissue evidence="5">Aerial parts of the thallus</tissue>
    </source>
</reference>
<dbReference type="InterPro" id="IPR032675">
    <property type="entry name" value="LRR_dom_sf"/>
</dbReference>
<feature type="compositionally biased region" description="Basic and acidic residues" evidence="4">
    <location>
        <begin position="79"/>
        <end position="115"/>
    </location>
</feature>
<keyword evidence="6" id="KW-1185">Reference proteome</keyword>
<keyword evidence="3" id="KW-0677">Repeat</keyword>
<dbReference type="Gene3D" id="3.80.10.10">
    <property type="entry name" value="Ribonuclease Inhibitor"/>
    <property type="match status" value="2"/>
</dbReference>
<keyword evidence="2" id="KW-0433">Leucine-rich repeat</keyword>
<feature type="region of interest" description="Disordered" evidence="4">
    <location>
        <begin position="62"/>
        <end position="179"/>
    </location>
</feature>
<feature type="compositionally biased region" description="Low complexity" evidence="4">
    <location>
        <begin position="66"/>
        <end position="75"/>
    </location>
</feature>
<dbReference type="GO" id="GO:0005096">
    <property type="term" value="F:GTPase activator activity"/>
    <property type="evidence" value="ECO:0007669"/>
    <property type="project" value="UniProtKB-KW"/>
</dbReference>
<dbReference type="PANTHER" id="PTHR24113:SF12">
    <property type="entry name" value="RAN GTPASE-ACTIVATING PROTEIN 1"/>
    <property type="match status" value="1"/>
</dbReference>
<evidence type="ECO:0000256" key="3">
    <source>
        <dbReference type="ARBA" id="ARBA00022737"/>
    </source>
</evidence>
<evidence type="ECO:0000256" key="1">
    <source>
        <dbReference type="ARBA" id="ARBA00022468"/>
    </source>
</evidence>
<feature type="compositionally biased region" description="Polar residues" evidence="4">
    <location>
        <begin position="152"/>
        <end position="162"/>
    </location>
</feature>
<evidence type="ECO:0000313" key="6">
    <source>
        <dbReference type="Proteomes" id="UP001605036"/>
    </source>
</evidence>
<keyword evidence="1" id="KW-0343">GTPase activation</keyword>